<organism evidence="4 5">
    <name type="scientific">Ficus carica</name>
    <name type="common">Common fig</name>
    <dbReference type="NCBI Taxonomy" id="3494"/>
    <lineage>
        <taxon>Eukaryota</taxon>
        <taxon>Viridiplantae</taxon>
        <taxon>Streptophyta</taxon>
        <taxon>Embryophyta</taxon>
        <taxon>Tracheophyta</taxon>
        <taxon>Spermatophyta</taxon>
        <taxon>Magnoliopsida</taxon>
        <taxon>eudicotyledons</taxon>
        <taxon>Gunneridae</taxon>
        <taxon>Pentapetalae</taxon>
        <taxon>rosids</taxon>
        <taxon>fabids</taxon>
        <taxon>Rosales</taxon>
        <taxon>Moraceae</taxon>
        <taxon>Ficeae</taxon>
        <taxon>Ficus</taxon>
    </lineage>
</organism>
<evidence type="ECO:0000256" key="2">
    <source>
        <dbReference type="SAM" id="MobiDB-lite"/>
    </source>
</evidence>
<evidence type="ECO:0000313" key="4">
    <source>
        <dbReference type="EMBL" id="GMN49922.1"/>
    </source>
</evidence>
<evidence type="ECO:0000259" key="3">
    <source>
        <dbReference type="PROSITE" id="PS50137"/>
    </source>
</evidence>
<sequence length="189" mass="21411">MEKRYKTREKFSINLKQVPPLDPNKIKPSPIKERNPVEDVEGDKVSECDITEPHNLKVEHASAFGERECRQISTTRRKPTTKDRAVAVATASDDEGNGKRRGRAKSDLHEICAANKWKPPLFECCTEEGPCHLKMFTFKVTVEIREASSSTVLECFSAPQPRKKSAIDHAAEGTLWFLRHLGYFSKNSL</sequence>
<reference evidence="4" key="1">
    <citation type="submission" date="2023-07" db="EMBL/GenBank/DDBJ databases">
        <title>draft genome sequence of fig (Ficus carica).</title>
        <authorList>
            <person name="Takahashi T."/>
            <person name="Nishimura K."/>
        </authorList>
    </citation>
    <scope>NUCLEOTIDE SEQUENCE</scope>
</reference>
<feature type="region of interest" description="Disordered" evidence="2">
    <location>
        <begin position="72"/>
        <end position="102"/>
    </location>
</feature>
<feature type="domain" description="DRBM" evidence="3">
    <location>
        <begin position="103"/>
        <end position="180"/>
    </location>
</feature>
<keyword evidence="1" id="KW-0694">RNA-binding</keyword>
<dbReference type="EMBL" id="BTGU01000032">
    <property type="protein sequence ID" value="GMN49922.1"/>
    <property type="molecule type" value="Genomic_DNA"/>
</dbReference>
<dbReference type="CDD" id="cd19869">
    <property type="entry name" value="DSRM_DCL_plant"/>
    <property type="match status" value="1"/>
</dbReference>
<dbReference type="InterPro" id="IPR014720">
    <property type="entry name" value="dsRBD_dom"/>
</dbReference>
<gene>
    <name evidence="4" type="ORF">TIFTF001_019101</name>
</gene>
<evidence type="ECO:0000313" key="5">
    <source>
        <dbReference type="Proteomes" id="UP001187192"/>
    </source>
</evidence>
<name>A0AA88AAZ9_FICCA</name>
<dbReference type="Gene3D" id="3.30.160.20">
    <property type="match status" value="1"/>
</dbReference>
<comment type="caution">
    <text evidence="4">The sequence shown here is derived from an EMBL/GenBank/DDBJ whole genome shotgun (WGS) entry which is preliminary data.</text>
</comment>
<feature type="region of interest" description="Disordered" evidence="2">
    <location>
        <begin position="1"/>
        <end position="52"/>
    </location>
</feature>
<dbReference type="Pfam" id="PF14709">
    <property type="entry name" value="DND1_DSRM"/>
    <property type="match status" value="1"/>
</dbReference>
<accession>A0AA88AAZ9</accession>
<evidence type="ECO:0000256" key="1">
    <source>
        <dbReference type="PROSITE-ProRule" id="PRU00266"/>
    </source>
</evidence>
<proteinExistence type="predicted"/>
<feature type="compositionally biased region" description="Basic and acidic residues" evidence="2">
    <location>
        <begin position="30"/>
        <end position="52"/>
    </location>
</feature>
<dbReference type="GO" id="GO:0003723">
    <property type="term" value="F:RNA binding"/>
    <property type="evidence" value="ECO:0007669"/>
    <property type="project" value="UniProtKB-UniRule"/>
</dbReference>
<dbReference type="AlphaFoldDB" id="A0AA88AAZ9"/>
<dbReference type="PROSITE" id="PS50137">
    <property type="entry name" value="DS_RBD"/>
    <property type="match status" value="1"/>
</dbReference>
<dbReference type="Proteomes" id="UP001187192">
    <property type="component" value="Unassembled WGS sequence"/>
</dbReference>
<feature type="compositionally biased region" description="Basic and acidic residues" evidence="2">
    <location>
        <begin position="1"/>
        <end position="11"/>
    </location>
</feature>
<dbReference type="SUPFAM" id="SSF54768">
    <property type="entry name" value="dsRNA-binding domain-like"/>
    <property type="match status" value="1"/>
</dbReference>
<protein>
    <recommendedName>
        <fullName evidence="3">DRBM domain-containing protein</fullName>
    </recommendedName>
</protein>
<keyword evidence="5" id="KW-1185">Reference proteome</keyword>